<dbReference type="Proteomes" id="UP001152607">
    <property type="component" value="Unassembled WGS sequence"/>
</dbReference>
<organism evidence="2 3">
    <name type="scientific">Periconia digitata</name>
    <dbReference type="NCBI Taxonomy" id="1303443"/>
    <lineage>
        <taxon>Eukaryota</taxon>
        <taxon>Fungi</taxon>
        <taxon>Dikarya</taxon>
        <taxon>Ascomycota</taxon>
        <taxon>Pezizomycotina</taxon>
        <taxon>Dothideomycetes</taxon>
        <taxon>Pleosporomycetidae</taxon>
        <taxon>Pleosporales</taxon>
        <taxon>Massarineae</taxon>
        <taxon>Periconiaceae</taxon>
        <taxon>Periconia</taxon>
    </lineage>
</organism>
<dbReference type="AlphaFoldDB" id="A0A9W4UTF5"/>
<dbReference type="EMBL" id="CAOQHR010000012">
    <property type="protein sequence ID" value="CAI6341740.1"/>
    <property type="molecule type" value="Genomic_DNA"/>
</dbReference>
<accession>A0A9W4UTF5</accession>
<sequence>MSALTAILPFVSRCSAITHGLYRLATQTKAASNILKTAKSINSLALVVKQLGTVIKEDDRIPSAEALETLEDVLDQCTTLLSEVERLFPHLADTEGYGTKHGDNTSRLPLDAAVVARLHYLLSHLASLRATLAVMLQTLNTAQSVMWARERPTVSPTECARAVANEKQQLEALVIEQQMTILLASKLNEMSRSDAKLLMDRDSSQSLAAVDHDLLQPASLFKYQDKFLATLDIHDSSEEQWLPAVCSVSRSQLERLLDRWTRLRRFEEILQHEEQKARAQKRETQQPSVESDSEDDDMSTGPTPVPQRPDTVQPLFAETQTLPIPIRNGNRPASPMTPSSSYGGSVSSAGNYLPIPVDSRYTETAPRSSASTLPVEAAAAVEAKDKDDDVDLGIPWTLNTRRHYWKYIDNKMHDSNTDAAPSEALSDRNCWVEILASWVCKEAIREAGYKFTRMQKEVRDGRRTRFETCFCIEHPLTFRQVEELVERTVDIYRKTQGPSPPPNPPSHANPRRSSFERGSRPTVSPQVSFDRNRTPKPNKYQQPQKPHTSYPPPPPLDRSISMPSPAPRYPENPRSSNLYLPLPNGAAPISIPPPQPPLQPQPVAGQIPQPHIYNTHLQQQQQQQNSIYSSPHTLYPPTLPHRPMTANLQPLDTHAPFQSEHPPHPSSAQHSPYRQAFPPQDPSRYTQNRRYEYYSSMSSDSDSAAGRSKSSRRRSKSRRRVEDNGMRSGRSRRKEGHSGATKAMMGVAGLTALLDGLVGI</sequence>
<feature type="region of interest" description="Disordered" evidence="1">
    <location>
        <begin position="275"/>
        <end position="311"/>
    </location>
</feature>
<feature type="region of interest" description="Disordered" evidence="1">
    <location>
        <begin position="493"/>
        <end position="742"/>
    </location>
</feature>
<name>A0A9W4UTF5_9PLEO</name>
<feature type="compositionally biased region" description="Pro residues" evidence="1">
    <location>
        <begin position="498"/>
        <end position="507"/>
    </location>
</feature>
<proteinExistence type="predicted"/>
<comment type="caution">
    <text evidence="2">The sequence shown here is derived from an EMBL/GenBank/DDBJ whole genome shotgun (WGS) entry which is preliminary data.</text>
</comment>
<feature type="compositionally biased region" description="Basic and acidic residues" evidence="1">
    <location>
        <begin position="275"/>
        <end position="284"/>
    </location>
</feature>
<protein>
    <submittedName>
        <fullName evidence="2">Uncharacterized protein</fullName>
    </submittedName>
</protein>
<feature type="compositionally biased region" description="Pro residues" evidence="1">
    <location>
        <begin position="590"/>
        <end position="600"/>
    </location>
</feature>
<dbReference type="OrthoDB" id="5431013at2759"/>
<reference evidence="2" key="1">
    <citation type="submission" date="2023-01" db="EMBL/GenBank/DDBJ databases">
        <authorList>
            <person name="Van Ghelder C."/>
            <person name="Rancurel C."/>
        </authorList>
    </citation>
    <scope>NUCLEOTIDE SEQUENCE</scope>
    <source>
        <strain evidence="2">CNCM I-4278</strain>
    </source>
</reference>
<gene>
    <name evidence="2" type="ORF">PDIGIT_LOCUS14940</name>
</gene>
<feature type="compositionally biased region" description="Basic residues" evidence="1">
    <location>
        <begin position="709"/>
        <end position="719"/>
    </location>
</feature>
<keyword evidence="3" id="KW-1185">Reference proteome</keyword>
<feature type="region of interest" description="Disordered" evidence="1">
    <location>
        <begin position="324"/>
        <end position="346"/>
    </location>
</feature>
<evidence type="ECO:0000256" key="1">
    <source>
        <dbReference type="SAM" id="MobiDB-lite"/>
    </source>
</evidence>
<evidence type="ECO:0000313" key="2">
    <source>
        <dbReference type="EMBL" id="CAI6341740.1"/>
    </source>
</evidence>
<feature type="compositionally biased region" description="Low complexity" evidence="1">
    <location>
        <begin position="695"/>
        <end position="708"/>
    </location>
</feature>
<feature type="compositionally biased region" description="Low complexity" evidence="1">
    <location>
        <begin position="535"/>
        <end position="546"/>
    </location>
</feature>
<evidence type="ECO:0000313" key="3">
    <source>
        <dbReference type="Proteomes" id="UP001152607"/>
    </source>
</evidence>